<dbReference type="AlphaFoldDB" id="T1AR71"/>
<dbReference type="Pfam" id="PF00923">
    <property type="entry name" value="TAL_FSA"/>
    <property type="match status" value="1"/>
</dbReference>
<dbReference type="EMBL" id="AUZZ01007205">
    <property type="protein sequence ID" value="EQD43219.1"/>
    <property type="molecule type" value="Genomic_DNA"/>
</dbReference>
<evidence type="ECO:0000256" key="1">
    <source>
        <dbReference type="ARBA" id="ARBA00023270"/>
    </source>
</evidence>
<reference evidence="2" key="1">
    <citation type="submission" date="2013-08" db="EMBL/GenBank/DDBJ databases">
        <authorList>
            <person name="Mendez C."/>
            <person name="Richter M."/>
            <person name="Ferrer M."/>
            <person name="Sanchez J."/>
        </authorList>
    </citation>
    <scope>NUCLEOTIDE SEQUENCE</scope>
</reference>
<name>T1AR71_9ZZZZ</name>
<organism evidence="2">
    <name type="scientific">mine drainage metagenome</name>
    <dbReference type="NCBI Taxonomy" id="410659"/>
    <lineage>
        <taxon>unclassified sequences</taxon>
        <taxon>metagenomes</taxon>
        <taxon>ecological metagenomes</taxon>
    </lineage>
</organism>
<dbReference type="InterPro" id="IPR013785">
    <property type="entry name" value="Aldolase_TIM"/>
</dbReference>
<dbReference type="InterPro" id="IPR001585">
    <property type="entry name" value="TAL/FSA"/>
</dbReference>
<dbReference type="GO" id="GO:0005975">
    <property type="term" value="P:carbohydrate metabolic process"/>
    <property type="evidence" value="ECO:0007669"/>
    <property type="project" value="InterPro"/>
</dbReference>
<protein>
    <submittedName>
        <fullName evidence="2">Transaldolase</fullName>
    </submittedName>
</protein>
<proteinExistence type="predicted"/>
<dbReference type="SUPFAM" id="SSF51569">
    <property type="entry name" value="Aldolase"/>
    <property type="match status" value="1"/>
</dbReference>
<feature type="non-terminal residue" evidence="2">
    <location>
        <position position="123"/>
    </location>
</feature>
<accession>T1AR71</accession>
<evidence type="ECO:0000313" key="2">
    <source>
        <dbReference type="EMBL" id="EQD43219.1"/>
    </source>
</evidence>
<sequence>MGAGKVATFPSASSRRGEPPCNLIEDLVMKPLDVTQTSHQSLWLDYIRRGILASGTLDEYIHTYGIRGLTSNPTIFDHAIAESSDYDTAIGKYDPSDGRSIEDLFFTLAIEDLQNAADRFRAI</sequence>
<keyword evidence="1" id="KW-0704">Schiff base</keyword>
<reference evidence="2" key="2">
    <citation type="journal article" date="2014" name="ISME J.">
        <title>Microbial stratification in low pH oxic and suboxic macroscopic growths along an acid mine drainage.</title>
        <authorList>
            <person name="Mendez-Garcia C."/>
            <person name="Mesa V."/>
            <person name="Sprenger R.R."/>
            <person name="Richter M."/>
            <person name="Diez M.S."/>
            <person name="Solano J."/>
            <person name="Bargiela R."/>
            <person name="Golyshina O.V."/>
            <person name="Manteca A."/>
            <person name="Ramos J.L."/>
            <person name="Gallego J.R."/>
            <person name="Llorente I."/>
            <person name="Martins Dos Santos V.A."/>
            <person name="Jensen O.N."/>
            <person name="Pelaez A.I."/>
            <person name="Sanchez J."/>
            <person name="Ferrer M."/>
        </authorList>
    </citation>
    <scope>NUCLEOTIDE SEQUENCE</scope>
</reference>
<comment type="caution">
    <text evidence="2">The sequence shown here is derived from an EMBL/GenBank/DDBJ whole genome shotgun (WGS) entry which is preliminary data.</text>
</comment>
<gene>
    <name evidence="2" type="ORF">B2A_09977</name>
</gene>
<dbReference type="Gene3D" id="3.20.20.70">
    <property type="entry name" value="Aldolase class I"/>
    <property type="match status" value="1"/>
</dbReference>